<sequence>MPRSSKHNNELFIELKNKPDDEYSKEDATEALNLAKSTGREQEKLLYVSIKHHAKLNEEGDDEENEGGSE</sequence>
<organism evidence="1 2">
    <name type="scientific">Salibacterium salarium</name>
    <dbReference type="NCBI Taxonomy" id="284579"/>
    <lineage>
        <taxon>Bacteria</taxon>
        <taxon>Bacillati</taxon>
        <taxon>Bacillota</taxon>
        <taxon>Bacilli</taxon>
        <taxon>Bacillales</taxon>
        <taxon>Bacillaceae</taxon>
    </lineage>
</organism>
<reference evidence="1 2" key="1">
    <citation type="submission" date="2018-10" db="EMBL/GenBank/DDBJ databases">
        <title>Draft genome sequence of Bacillus salarius IM0101, isolated from a hypersaline soil in Inner Mongolia, China.</title>
        <authorList>
            <person name="Yamprayoonswat W."/>
            <person name="Boonvisut S."/>
            <person name="Jumpathong W."/>
            <person name="Sittihan S."/>
            <person name="Ruangsuj P."/>
            <person name="Wanthongcharoen S."/>
            <person name="Thongpramul N."/>
            <person name="Pimmason S."/>
            <person name="Yu B."/>
            <person name="Yasawong M."/>
        </authorList>
    </citation>
    <scope>NUCLEOTIDE SEQUENCE [LARGE SCALE GENOMIC DNA]</scope>
    <source>
        <strain evidence="1 2">IM0101</strain>
    </source>
</reference>
<dbReference type="AlphaFoldDB" id="A0A3R9PCA6"/>
<comment type="caution">
    <text evidence="1">The sequence shown here is derived from an EMBL/GenBank/DDBJ whole genome shotgun (WGS) entry which is preliminary data.</text>
</comment>
<evidence type="ECO:0000313" key="1">
    <source>
        <dbReference type="EMBL" id="RSL35304.1"/>
    </source>
</evidence>
<dbReference type="EMBL" id="RBVX01000001">
    <property type="protein sequence ID" value="RSL35304.1"/>
    <property type="molecule type" value="Genomic_DNA"/>
</dbReference>
<protein>
    <submittedName>
        <fullName evidence="1">Uncharacterized protein</fullName>
    </submittedName>
</protein>
<name>A0A3R9PCA6_9BACI</name>
<proteinExistence type="predicted"/>
<keyword evidence="2" id="KW-1185">Reference proteome</keyword>
<gene>
    <name evidence="1" type="ORF">D7Z54_01695</name>
</gene>
<evidence type="ECO:0000313" key="2">
    <source>
        <dbReference type="Proteomes" id="UP000275076"/>
    </source>
</evidence>
<dbReference type="Proteomes" id="UP000275076">
    <property type="component" value="Unassembled WGS sequence"/>
</dbReference>
<dbReference type="RefSeq" id="WP_125553789.1">
    <property type="nucleotide sequence ID" value="NZ_RBVX01000001.1"/>
</dbReference>
<accession>A0A3R9PCA6</accession>